<evidence type="ECO:0000256" key="1">
    <source>
        <dbReference type="SAM" id="MobiDB-lite"/>
    </source>
</evidence>
<dbReference type="EMBL" id="LUFC02000650">
    <property type="protein sequence ID" value="KAF4495393.1"/>
    <property type="molecule type" value="Genomic_DNA"/>
</dbReference>
<evidence type="ECO:0000313" key="2">
    <source>
        <dbReference type="EMBL" id="KAF4495393.1"/>
    </source>
</evidence>
<dbReference type="OrthoDB" id="5008097at2759"/>
<feature type="region of interest" description="Disordered" evidence="1">
    <location>
        <begin position="1"/>
        <end position="32"/>
    </location>
</feature>
<protein>
    <submittedName>
        <fullName evidence="2">Uncharacterized protein</fullName>
    </submittedName>
</protein>
<proteinExistence type="predicted"/>
<dbReference type="Proteomes" id="UP000737391">
    <property type="component" value="Unassembled WGS sequence"/>
</dbReference>
<accession>A0A9P5B5L7</accession>
<keyword evidence="3" id="KW-1185">Reference proteome</keyword>
<comment type="caution">
    <text evidence="2">The sequence shown here is derived from an EMBL/GenBank/DDBJ whole genome shotgun (WGS) entry which is preliminary data.</text>
</comment>
<sequence length="97" mass="10471">MASPFPRQLQLAPYHDSDGERTHGIAGSNGDTADPITVILVEESKSVASQQGIVGCIPEKKLDGGVKNRNVVSRVFHTTMPRNGHSRTPMTMENGRS</sequence>
<dbReference type="AlphaFoldDB" id="A0A9P5B5L7"/>
<reference evidence="2" key="1">
    <citation type="submission" date="2020-01" db="EMBL/GenBank/DDBJ databases">
        <title>Identification and distribution of gene clusters putatively required for synthesis of sphingolipid metabolism inhibitors in phylogenetically diverse species of the filamentous fungus Fusarium.</title>
        <authorList>
            <person name="Kim H.-S."/>
            <person name="Busman M."/>
            <person name="Brown D.W."/>
            <person name="Divon H."/>
            <person name="Uhlig S."/>
            <person name="Proctor R.H."/>
        </authorList>
    </citation>
    <scope>NUCLEOTIDE SEQUENCE</scope>
    <source>
        <strain evidence="2">NRRL 31653</strain>
    </source>
</reference>
<organism evidence="2 3">
    <name type="scientific">Fusarium agapanthi</name>
    <dbReference type="NCBI Taxonomy" id="1803897"/>
    <lineage>
        <taxon>Eukaryota</taxon>
        <taxon>Fungi</taxon>
        <taxon>Dikarya</taxon>
        <taxon>Ascomycota</taxon>
        <taxon>Pezizomycotina</taxon>
        <taxon>Sordariomycetes</taxon>
        <taxon>Hypocreomycetidae</taxon>
        <taxon>Hypocreales</taxon>
        <taxon>Nectriaceae</taxon>
        <taxon>Fusarium</taxon>
        <taxon>Fusarium fujikuroi species complex</taxon>
    </lineage>
</organism>
<name>A0A9P5B5L7_9HYPO</name>
<gene>
    <name evidence="2" type="ORF">FAGAP_8459</name>
</gene>
<evidence type="ECO:0000313" key="3">
    <source>
        <dbReference type="Proteomes" id="UP000737391"/>
    </source>
</evidence>
<feature type="region of interest" description="Disordered" evidence="1">
    <location>
        <begin position="76"/>
        <end position="97"/>
    </location>
</feature>